<dbReference type="PANTHER" id="PTHR45856:SF24">
    <property type="entry name" value="FUNGAL LIPASE-LIKE DOMAIN-CONTAINING PROTEIN"/>
    <property type="match status" value="1"/>
</dbReference>
<accession>A0ABU2ZQW4</accession>
<dbReference type="Proteomes" id="UP001253545">
    <property type="component" value="Unassembled WGS sequence"/>
</dbReference>
<dbReference type="Gene3D" id="3.40.50.1820">
    <property type="entry name" value="alpha/beta hydrolase"/>
    <property type="match status" value="1"/>
</dbReference>
<name>A0ABU2ZQW4_9ALTE</name>
<evidence type="ECO:0000313" key="3">
    <source>
        <dbReference type="EMBL" id="MDT0594656.1"/>
    </source>
</evidence>
<dbReference type="GO" id="GO:0016787">
    <property type="term" value="F:hydrolase activity"/>
    <property type="evidence" value="ECO:0007669"/>
    <property type="project" value="UniProtKB-KW"/>
</dbReference>
<sequence length="441" mass="48512">MPESYFTSLEKKEKAAKLLDLELPSYRQAYSDRTAWVMSVLSELVYIKFNPLFGAVNSADGNAGDQQEYIKTYFVDRIARMIDADRAQLLTQLIEQVAYDHEGNSQLLGAQLAEFDFKTIATFDRGGTQAILVENGSYMVLVFRGTETDSLADIKADAKASIRKCETRGMIHSGFYDAYNEIRNELETQLLSEQCVDKPLYITGHSLGGALATVATKLIHHKGGLAACYTYGSPRVGNDEWINNIKTPIHRLVNAADCVTMLPPGDTTVSLLALIIKCLPSIGQKTALYLQEKFGGYMHAGNMRYLTNCKPGDFDDVKVLYTVSFWFRIKALFYKSLPFTKLLADHSISIYSTKLMIIAFKRNKKKMDAVGGGSTNNMTNNTASVKPATKKTAAKPKPAAKAASKKTTPTKAASPKAPKGTPIKKPVAKTTPKSVTKKPDV</sequence>
<feature type="region of interest" description="Disordered" evidence="1">
    <location>
        <begin position="369"/>
        <end position="441"/>
    </location>
</feature>
<evidence type="ECO:0000259" key="2">
    <source>
        <dbReference type="Pfam" id="PF01764"/>
    </source>
</evidence>
<dbReference type="CDD" id="cd00519">
    <property type="entry name" value="Lipase_3"/>
    <property type="match status" value="1"/>
</dbReference>
<dbReference type="InterPro" id="IPR029058">
    <property type="entry name" value="AB_hydrolase_fold"/>
</dbReference>
<dbReference type="InterPro" id="IPR051218">
    <property type="entry name" value="Sec_MonoDiacylglyc_Lipase"/>
</dbReference>
<reference evidence="3 4" key="1">
    <citation type="submission" date="2023-09" db="EMBL/GenBank/DDBJ databases">
        <authorList>
            <person name="Rey-Velasco X."/>
        </authorList>
    </citation>
    <scope>NUCLEOTIDE SEQUENCE [LARGE SCALE GENOMIC DNA]</scope>
    <source>
        <strain evidence="3 4">P117</strain>
    </source>
</reference>
<dbReference type="InterPro" id="IPR002921">
    <property type="entry name" value="Fungal_lipase-type"/>
</dbReference>
<dbReference type="RefSeq" id="WP_311368120.1">
    <property type="nucleotide sequence ID" value="NZ_JAVRHX010000001.1"/>
</dbReference>
<comment type="caution">
    <text evidence="3">The sequence shown here is derived from an EMBL/GenBank/DDBJ whole genome shotgun (WGS) entry which is preliminary data.</text>
</comment>
<organism evidence="3 4">
    <name type="scientific">Glaciecola petra</name>
    <dbReference type="NCBI Taxonomy" id="3075602"/>
    <lineage>
        <taxon>Bacteria</taxon>
        <taxon>Pseudomonadati</taxon>
        <taxon>Pseudomonadota</taxon>
        <taxon>Gammaproteobacteria</taxon>
        <taxon>Alteromonadales</taxon>
        <taxon>Alteromonadaceae</taxon>
        <taxon>Glaciecola</taxon>
    </lineage>
</organism>
<dbReference type="Pfam" id="PF01764">
    <property type="entry name" value="Lipase_3"/>
    <property type="match status" value="1"/>
</dbReference>
<evidence type="ECO:0000313" key="4">
    <source>
        <dbReference type="Proteomes" id="UP001253545"/>
    </source>
</evidence>
<proteinExistence type="predicted"/>
<dbReference type="EMBL" id="JAVRHX010000001">
    <property type="protein sequence ID" value="MDT0594656.1"/>
    <property type="molecule type" value="Genomic_DNA"/>
</dbReference>
<keyword evidence="4" id="KW-1185">Reference proteome</keyword>
<gene>
    <name evidence="3" type="ORF">RM552_07375</name>
</gene>
<dbReference type="SUPFAM" id="SSF53474">
    <property type="entry name" value="alpha/beta-Hydrolases"/>
    <property type="match status" value="1"/>
</dbReference>
<feature type="compositionally biased region" description="Low complexity" evidence="1">
    <location>
        <begin position="395"/>
        <end position="419"/>
    </location>
</feature>
<keyword evidence="3" id="KW-0378">Hydrolase</keyword>
<feature type="compositionally biased region" description="Low complexity" evidence="1">
    <location>
        <begin position="375"/>
        <end position="387"/>
    </location>
</feature>
<evidence type="ECO:0000256" key="1">
    <source>
        <dbReference type="SAM" id="MobiDB-lite"/>
    </source>
</evidence>
<protein>
    <submittedName>
        <fullName evidence="3">Lipase family protein</fullName>
        <ecNumber evidence="3">3.1.1.-</ecNumber>
    </submittedName>
</protein>
<dbReference type="EC" id="3.1.1.-" evidence="3"/>
<dbReference type="PANTHER" id="PTHR45856">
    <property type="entry name" value="ALPHA/BETA-HYDROLASES SUPERFAMILY PROTEIN"/>
    <property type="match status" value="1"/>
</dbReference>
<feature type="domain" description="Fungal lipase-type" evidence="2">
    <location>
        <begin position="140"/>
        <end position="264"/>
    </location>
</feature>